<organism evidence="1 2">
    <name type="scientific">Parvibaculum lavamentivorans (strain DS-1 / DSM 13023 / NCIMB 13966)</name>
    <dbReference type="NCBI Taxonomy" id="402881"/>
    <lineage>
        <taxon>Bacteria</taxon>
        <taxon>Pseudomonadati</taxon>
        <taxon>Pseudomonadota</taxon>
        <taxon>Alphaproteobacteria</taxon>
        <taxon>Hyphomicrobiales</taxon>
        <taxon>Parvibaculaceae</taxon>
        <taxon>Parvibaculum</taxon>
    </lineage>
</organism>
<dbReference type="Pfam" id="PF06262">
    <property type="entry name" value="Zincin_1"/>
    <property type="match status" value="1"/>
</dbReference>
<dbReference type="eggNOG" id="COG3824">
    <property type="taxonomic scope" value="Bacteria"/>
</dbReference>
<dbReference type="Proteomes" id="UP000006377">
    <property type="component" value="Chromosome"/>
</dbReference>
<dbReference type="CDD" id="cd12952">
    <property type="entry name" value="MMP_ACEL2062"/>
    <property type="match status" value="1"/>
</dbReference>
<dbReference type="HOGENOM" id="CLU_123836_0_0_5"/>
<gene>
    <name evidence="1" type="ordered locus">Plav_1389</name>
</gene>
<dbReference type="SUPFAM" id="SSF55486">
    <property type="entry name" value="Metalloproteases ('zincins'), catalytic domain"/>
    <property type="match status" value="1"/>
</dbReference>
<keyword evidence="2" id="KW-1185">Reference proteome</keyword>
<name>A7HSX6_PARL1</name>
<dbReference type="InterPro" id="IPR038555">
    <property type="entry name" value="Zincin_1_sf"/>
</dbReference>
<proteinExistence type="predicted"/>
<reference evidence="1 2" key="1">
    <citation type="journal article" date="2011" name="Stand. Genomic Sci.">
        <title>Complete genome sequence of Parvibaculum lavamentivorans type strain (DS-1(T)).</title>
        <authorList>
            <person name="Schleheck D."/>
            <person name="Weiss M."/>
            <person name="Pitluck S."/>
            <person name="Bruce D."/>
            <person name="Land M.L."/>
            <person name="Han S."/>
            <person name="Saunders E."/>
            <person name="Tapia R."/>
            <person name="Detter C."/>
            <person name="Brettin T."/>
            <person name="Han J."/>
            <person name="Woyke T."/>
            <person name="Goodwin L."/>
            <person name="Pennacchio L."/>
            <person name="Nolan M."/>
            <person name="Cook A.M."/>
            <person name="Kjelleberg S."/>
            <person name="Thomas T."/>
        </authorList>
    </citation>
    <scope>NUCLEOTIDE SEQUENCE [LARGE SCALE GENOMIC DNA]</scope>
    <source>
        <strain evidence="2">DS-1 / DSM 13023 / NCIMB 13966</strain>
    </source>
</reference>
<dbReference type="KEGG" id="pla:Plav_1389"/>
<evidence type="ECO:0000313" key="1">
    <source>
        <dbReference type="EMBL" id="ABS63009.1"/>
    </source>
</evidence>
<protein>
    <recommendedName>
        <fullName evidence="3">Zn-dependent protease</fullName>
    </recommendedName>
</protein>
<evidence type="ECO:0008006" key="3">
    <source>
        <dbReference type="Google" id="ProtNLM"/>
    </source>
</evidence>
<dbReference type="RefSeq" id="WP_012110284.1">
    <property type="nucleotide sequence ID" value="NC_009719.1"/>
</dbReference>
<evidence type="ECO:0000313" key="2">
    <source>
        <dbReference type="Proteomes" id="UP000006377"/>
    </source>
</evidence>
<dbReference type="Gene3D" id="3.30.2010.20">
    <property type="match status" value="1"/>
</dbReference>
<accession>A7HSX6</accession>
<dbReference type="OrthoDB" id="9806895at2"/>
<dbReference type="EMBL" id="CP000774">
    <property type="protein sequence ID" value="ABS63009.1"/>
    <property type="molecule type" value="Genomic_DNA"/>
</dbReference>
<sequence>MDWNGVRAPSLADFERLADEAFQRLPEAFRARCEGLIIRVEDFPDDEVAAEMELESPFDLLGLYQGISHVDRSVMEPAHMPDMVFLYRRPMLDYWAEYDEPLEGLIAHVLIHEIGHHMGLSDDDMHAIEEAAGLE</sequence>
<dbReference type="InterPro" id="IPR010428">
    <property type="entry name" value="Zincin_1"/>
</dbReference>
<dbReference type="STRING" id="402881.Plav_1389"/>
<dbReference type="AlphaFoldDB" id="A7HSX6"/>